<comment type="caution">
    <text evidence="15">The sequence shown here is derived from an EMBL/GenBank/DDBJ whole genome shotgun (WGS) entry which is preliminary data.</text>
</comment>
<sequence length="472" mass="54321">MTLPDLVLSDTLTGEKSKFIPIDPPQVKMYVCGPTVYDEPHLGHAKTAVFFDIVRRYLNRLGYSVFYVVNITDIDDKIINRALEEGVDWRDIAKRYEEEYFRAMDSLKVLPATVNPRATNFISRMVEFISGLLSSGKAYITPDGVYFDIESFERYGLLSKIRMEDLLRDPRIEKGINKKNPADFALWKFSKPNEPRWKSPWGDGRPGWHIECSTMIYELMGPSIDIHGGGSDLIFPHHENEIAQIEALTGRKFVRYWIHVGLLQVRGEKMAKSLKNYFSVSSALESYDADTIRIFLTSAHYRKPLEFSPESINSTKERVRSWKDSTMRALKYSEEGRKGDLTENERKIKLVIDNEVRKFFSAMSDDFNTPLAYSSIDIISATASRIVSESLSYNLASEAFFGLAEISSILGIDLVAKKETKERGYIEALIEVRKQLREMKMYEIADKIRKKLMDMGVIVEDRNGETIWWIKE</sequence>
<evidence type="ECO:0000256" key="1">
    <source>
        <dbReference type="ARBA" id="ARBA00004496"/>
    </source>
</evidence>
<comment type="catalytic activity">
    <reaction evidence="11 12">
        <text>tRNA(Cys) + L-cysteine + ATP = L-cysteinyl-tRNA(Cys) + AMP + diphosphate</text>
        <dbReference type="Rhea" id="RHEA:17773"/>
        <dbReference type="Rhea" id="RHEA-COMP:9661"/>
        <dbReference type="Rhea" id="RHEA-COMP:9679"/>
        <dbReference type="ChEBI" id="CHEBI:30616"/>
        <dbReference type="ChEBI" id="CHEBI:33019"/>
        <dbReference type="ChEBI" id="CHEBI:35235"/>
        <dbReference type="ChEBI" id="CHEBI:78442"/>
        <dbReference type="ChEBI" id="CHEBI:78517"/>
        <dbReference type="ChEBI" id="CHEBI:456215"/>
        <dbReference type="EC" id="6.1.1.16"/>
    </reaction>
</comment>
<feature type="binding site" evidence="12">
    <location>
        <position position="237"/>
    </location>
    <ligand>
        <name>Zn(2+)</name>
        <dbReference type="ChEBI" id="CHEBI:29105"/>
    </ligand>
</feature>
<protein>
    <recommendedName>
        <fullName evidence="12">Cysteine--tRNA ligase</fullName>
        <ecNumber evidence="12">6.1.1.16</ecNumber>
    </recommendedName>
    <alternativeName>
        <fullName evidence="12">Cysteinyl-tRNA synthetase</fullName>
        <shortName evidence="12">CysRS</shortName>
    </alternativeName>
</protein>
<comment type="cofactor">
    <cofactor evidence="12">
        <name>Zn(2+)</name>
        <dbReference type="ChEBI" id="CHEBI:29105"/>
    </cofactor>
    <text evidence="12">Binds 1 zinc ion per subunit.</text>
</comment>
<proteinExistence type="inferred from homology"/>
<feature type="domain" description="tRNA synthetases class I catalytic" evidence="13">
    <location>
        <begin position="21"/>
        <end position="316"/>
    </location>
</feature>
<feature type="short sequence motif" description="'HIGH' region" evidence="12">
    <location>
        <begin position="34"/>
        <end position="44"/>
    </location>
</feature>
<dbReference type="GO" id="GO:0005524">
    <property type="term" value="F:ATP binding"/>
    <property type="evidence" value="ECO:0007669"/>
    <property type="project" value="UniProtKB-UniRule"/>
</dbReference>
<organism evidence="15 16">
    <name type="scientific">Candidatus Methanodesulfokora washburnensis</name>
    <dbReference type="NCBI Taxonomy" id="2478471"/>
    <lineage>
        <taxon>Archaea</taxon>
        <taxon>Thermoproteota</taxon>
        <taxon>Candidatus Korarchaeia</taxon>
        <taxon>Candidatus Korarchaeia incertae sedis</taxon>
        <taxon>Candidatus Methanodesulfokora</taxon>
    </lineage>
</organism>
<dbReference type="NCBIfam" id="TIGR00435">
    <property type="entry name" value="cysS"/>
    <property type="match status" value="1"/>
</dbReference>
<keyword evidence="16" id="KW-1185">Reference proteome</keyword>
<dbReference type="Pfam" id="PF01406">
    <property type="entry name" value="tRNA-synt_1e"/>
    <property type="match status" value="1"/>
</dbReference>
<dbReference type="Gene3D" id="1.20.120.1910">
    <property type="entry name" value="Cysteine-tRNA ligase, C-terminal anti-codon recognition domain"/>
    <property type="match status" value="1"/>
</dbReference>
<evidence type="ECO:0000256" key="5">
    <source>
        <dbReference type="ARBA" id="ARBA00022723"/>
    </source>
</evidence>
<comment type="similarity">
    <text evidence="2 12">Belongs to the class-I aminoacyl-tRNA synthetase family.</text>
</comment>
<gene>
    <name evidence="12" type="primary">cysS</name>
    <name evidence="15" type="ORF">D6D85_13240</name>
</gene>
<dbReference type="InterPro" id="IPR015803">
    <property type="entry name" value="Cys-tRNA-ligase"/>
</dbReference>
<evidence type="ECO:0000256" key="8">
    <source>
        <dbReference type="ARBA" id="ARBA00022840"/>
    </source>
</evidence>
<evidence type="ECO:0000256" key="12">
    <source>
        <dbReference type="HAMAP-Rule" id="MF_00041"/>
    </source>
</evidence>
<dbReference type="GO" id="GO:0008270">
    <property type="term" value="F:zinc ion binding"/>
    <property type="evidence" value="ECO:0007669"/>
    <property type="project" value="UniProtKB-UniRule"/>
</dbReference>
<evidence type="ECO:0000259" key="14">
    <source>
        <dbReference type="Pfam" id="PF09190"/>
    </source>
</evidence>
<dbReference type="PANTHER" id="PTHR10890">
    <property type="entry name" value="CYSTEINYL-TRNA SYNTHETASE"/>
    <property type="match status" value="1"/>
</dbReference>
<keyword evidence="8 12" id="KW-0067">ATP-binding</keyword>
<dbReference type="PRINTS" id="PR00983">
    <property type="entry name" value="TRNASYNTHCYS"/>
</dbReference>
<dbReference type="OrthoDB" id="9445at2157"/>
<evidence type="ECO:0000313" key="15">
    <source>
        <dbReference type="EMBL" id="RSN72587.1"/>
    </source>
</evidence>
<keyword evidence="6 12" id="KW-0547">Nucleotide-binding</keyword>
<dbReference type="HAMAP" id="MF_00041">
    <property type="entry name" value="Cys_tRNA_synth"/>
    <property type="match status" value="1"/>
</dbReference>
<dbReference type="SUPFAM" id="SSF47323">
    <property type="entry name" value="Anticodon-binding domain of a subclass of class I aminoacyl-tRNA synthetases"/>
    <property type="match status" value="1"/>
</dbReference>
<dbReference type="InterPro" id="IPR015273">
    <property type="entry name" value="Cys-tRNA-synt_Ia_DALR"/>
</dbReference>
<dbReference type="Pfam" id="PF09190">
    <property type="entry name" value="DALR_2"/>
    <property type="match status" value="1"/>
</dbReference>
<dbReference type="FunFam" id="3.40.50.620:FF:000068">
    <property type="entry name" value="Cysteine--tRNA ligase"/>
    <property type="match status" value="1"/>
</dbReference>
<dbReference type="CDD" id="cd00672">
    <property type="entry name" value="CysRS_core"/>
    <property type="match status" value="1"/>
</dbReference>
<evidence type="ECO:0000256" key="6">
    <source>
        <dbReference type="ARBA" id="ARBA00022741"/>
    </source>
</evidence>
<dbReference type="RefSeq" id="WP_125672427.1">
    <property type="nucleotide sequence ID" value="NZ_RCOS01000146.1"/>
</dbReference>
<keyword evidence="5 12" id="KW-0479">Metal-binding</keyword>
<reference evidence="15 16" key="1">
    <citation type="submission" date="2018-10" db="EMBL/GenBank/DDBJ databases">
        <title>Co-occurring genomic capacity for anaerobic methane metabolism and dissimilatory sulfite reduction discovered in the Korarchaeota.</title>
        <authorList>
            <person name="Mckay L.J."/>
            <person name="Dlakic M."/>
            <person name="Fields M.W."/>
            <person name="Delmont T.O."/>
            <person name="Eren A.M."/>
            <person name="Jay Z.J."/>
            <person name="Klingelsmith K.B."/>
            <person name="Rusch D.B."/>
            <person name="Inskeep W.P."/>
        </authorList>
    </citation>
    <scope>NUCLEOTIDE SEQUENCE [LARGE SCALE GENOMIC DNA]</scope>
    <source>
        <strain evidence="15 16">MDKW</strain>
    </source>
</reference>
<feature type="binding site" evidence="12">
    <location>
        <position position="32"/>
    </location>
    <ligand>
        <name>Zn(2+)</name>
        <dbReference type="ChEBI" id="CHEBI:29105"/>
    </ligand>
</feature>
<dbReference type="InterPro" id="IPR032678">
    <property type="entry name" value="tRNA-synt_1_cat_dom"/>
</dbReference>
<feature type="binding site" evidence="12">
    <location>
        <position position="272"/>
    </location>
    <ligand>
        <name>ATP</name>
        <dbReference type="ChEBI" id="CHEBI:30616"/>
    </ligand>
</feature>
<dbReference type="InterPro" id="IPR024909">
    <property type="entry name" value="Cys-tRNA/MSH_ligase"/>
</dbReference>
<feature type="domain" description="Cysteinyl-tRNA synthetase class Ia DALR" evidence="14">
    <location>
        <begin position="358"/>
        <end position="412"/>
    </location>
</feature>
<dbReference type="GO" id="GO:0006423">
    <property type="term" value="P:cysteinyl-tRNA aminoacylation"/>
    <property type="evidence" value="ECO:0007669"/>
    <property type="project" value="UniProtKB-UniRule"/>
</dbReference>
<dbReference type="PANTHER" id="PTHR10890:SF3">
    <property type="entry name" value="CYSTEINE--TRNA LIGASE, CYTOPLASMIC"/>
    <property type="match status" value="1"/>
</dbReference>
<dbReference type="Proteomes" id="UP000277582">
    <property type="component" value="Unassembled WGS sequence"/>
</dbReference>
<feature type="binding site" evidence="12">
    <location>
        <position position="212"/>
    </location>
    <ligand>
        <name>Zn(2+)</name>
        <dbReference type="ChEBI" id="CHEBI:29105"/>
    </ligand>
</feature>
<keyword evidence="4 12" id="KW-0436">Ligase</keyword>
<keyword evidence="10 12" id="KW-0030">Aminoacyl-tRNA synthetase</keyword>
<evidence type="ECO:0000256" key="2">
    <source>
        <dbReference type="ARBA" id="ARBA00005594"/>
    </source>
</evidence>
<evidence type="ECO:0000313" key="16">
    <source>
        <dbReference type="Proteomes" id="UP000277582"/>
    </source>
</evidence>
<dbReference type="InterPro" id="IPR009080">
    <property type="entry name" value="tRNAsynth_Ia_anticodon-bd"/>
</dbReference>
<evidence type="ECO:0000256" key="9">
    <source>
        <dbReference type="ARBA" id="ARBA00022917"/>
    </source>
</evidence>
<dbReference type="GO" id="GO:0005737">
    <property type="term" value="C:cytoplasm"/>
    <property type="evidence" value="ECO:0007669"/>
    <property type="project" value="UniProtKB-SubCell"/>
</dbReference>
<feature type="short sequence motif" description="'KMSKS' region" evidence="12">
    <location>
        <begin position="269"/>
        <end position="273"/>
    </location>
</feature>
<dbReference type="AlphaFoldDB" id="A0A429GFG2"/>
<comment type="subcellular location">
    <subcellularLocation>
        <location evidence="1 12">Cytoplasm</location>
    </subcellularLocation>
</comment>
<evidence type="ECO:0000256" key="3">
    <source>
        <dbReference type="ARBA" id="ARBA00022490"/>
    </source>
</evidence>
<dbReference type="EMBL" id="RCOS01000146">
    <property type="protein sequence ID" value="RSN72587.1"/>
    <property type="molecule type" value="Genomic_DNA"/>
</dbReference>
<evidence type="ECO:0000256" key="10">
    <source>
        <dbReference type="ARBA" id="ARBA00023146"/>
    </source>
</evidence>
<feature type="binding site" evidence="12">
    <location>
        <position position="241"/>
    </location>
    <ligand>
        <name>Zn(2+)</name>
        <dbReference type="ChEBI" id="CHEBI:29105"/>
    </ligand>
</feature>
<evidence type="ECO:0000256" key="7">
    <source>
        <dbReference type="ARBA" id="ARBA00022833"/>
    </source>
</evidence>
<dbReference type="GO" id="GO:0004817">
    <property type="term" value="F:cysteine-tRNA ligase activity"/>
    <property type="evidence" value="ECO:0007669"/>
    <property type="project" value="UniProtKB-UniRule"/>
</dbReference>
<evidence type="ECO:0000259" key="13">
    <source>
        <dbReference type="Pfam" id="PF01406"/>
    </source>
</evidence>
<evidence type="ECO:0000256" key="11">
    <source>
        <dbReference type="ARBA" id="ARBA00047398"/>
    </source>
</evidence>
<evidence type="ECO:0000256" key="4">
    <source>
        <dbReference type="ARBA" id="ARBA00022598"/>
    </source>
</evidence>
<accession>A0A429GFG2</accession>
<keyword evidence="3 12" id="KW-0963">Cytoplasm</keyword>
<keyword evidence="9 12" id="KW-0648">Protein biosynthesis</keyword>
<dbReference type="Gene3D" id="3.40.50.620">
    <property type="entry name" value="HUPs"/>
    <property type="match status" value="1"/>
</dbReference>
<dbReference type="InterPro" id="IPR014729">
    <property type="entry name" value="Rossmann-like_a/b/a_fold"/>
</dbReference>
<dbReference type="EC" id="6.1.1.16" evidence="12"/>
<keyword evidence="7 12" id="KW-0862">Zinc</keyword>
<name>A0A429GFG2_9CREN</name>
<dbReference type="SUPFAM" id="SSF52374">
    <property type="entry name" value="Nucleotidylyl transferase"/>
    <property type="match status" value="1"/>
</dbReference>